<organism evidence="9 10">
    <name type="scientific">Edaphobacillus lindanitolerans</name>
    <dbReference type="NCBI Taxonomy" id="550447"/>
    <lineage>
        <taxon>Bacteria</taxon>
        <taxon>Bacillati</taxon>
        <taxon>Bacillota</taxon>
        <taxon>Bacilli</taxon>
        <taxon>Bacillales</taxon>
        <taxon>Bacillaceae</taxon>
        <taxon>Edaphobacillus</taxon>
    </lineage>
</organism>
<dbReference type="InterPro" id="IPR003646">
    <property type="entry name" value="SH3-like_bac-type"/>
</dbReference>
<evidence type="ECO:0000256" key="2">
    <source>
        <dbReference type="ARBA" id="ARBA00022525"/>
    </source>
</evidence>
<dbReference type="GO" id="GO:0004040">
    <property type="term" value="F:amidase activity"/>
    <property type="evidence" value="ECO:0007669"/>
    <property type="project" value="InterPro"/>
</dbReference>
<dbReference type="Gene3D" id="2.30.30.170">
    <property type="match status" value="8"/>
</dbReference>
<evidence type="ECO:0000313" key="10">
    <source>
        <dbReference type="Proteomes" id="UP000187550"/>
    </source>
</evidence>
<evidence type="ECO:0000256" key="5">
    <source>
        <dbReference type="ARBA" id="ARBA00023316"/>
    </source>
</evidence>
<dbReference type="Proteomes" id="UP000187550">
    <property type="component" value="Unassembled WGS sequence"/>
</dbReference>
<evidence type="ECO:0000256" key="7">
    <source>
        <dbReference type="SAM" id="SignalP"/>
    </source>
</evidence>
<dbReference type="Pfam" id="PF08239">
    <property type="entry name" value="SH3_3"/>
    <property type="match status" value="1"/>
</dbReference>
<gene>
    <name evidence="9" type="ORF">SAMN05428946_0667</name>
</gene>
<dbReference type="GO" id="GO:0005576">
    <property type="term" value="C:extracellular region"/>
    <property type="evidence" value="ECO:0007669"/>
    <property type="project" value="UniProtKB-SubCell"/>
</dbReference>
<evidence type="ECO:0000256" key="4">
    <source>
        <dbReference type="ARBA" id="ARBA00022801"/>
    </source>
</evidence>
<keyword evidence="3 7" id="KW-0732">Signal</keyword>
<feature type="chain" id="PRO_5013160421" evidence="7">
    <location>
        <begin position="17"/>
        <end position="1160"/>
    </location>
</feature>
<protein>
    <submittedName>
        <fullName evidence="9">Bifunctional autolysin</fullName>
    </submittedName>
</protein>
<comment type="subcellular location">
    <subcellularLocation>
        <location evidence="1">Secreted</location>
    </subcellularLocation>
</comment>
<evidence type="ECO:0000313" key="9">
    <source>
        <dbReference type="EMBL" id="SIT70939.1"/>
    </source>
</evidence>
<feature type="compositionally biased region" description="Basic and acidic residues" evidence="6">
    <location>
        <begin position="25"/>
        <end position="35"/>
    </location>
</feature>
<reference evidence="10" key="1">
    <citation type="submission" date="2017-01" db="EMBL/GenBank/DDBJ databases">
        <authorList>
            <person name="Varghese N."/>
            <person name="Submissions S."/>
        </authorList>
    </citation>
    <scope>NUCLEOTIDE SEQUENCE [LARGE SCALE GENOMIC DNA]</scope>
    <source>
        <strain evidence="10">MNA4</strain>
    </source>
</reference>
<dbReference type="Gene3D" id="2.30.30.40">
    <property type="entry name" value="SH3 Domains"/>
    <property type="match status" value="1"/>
</dbReference>
<dbReference type="InterPro" id="IPR025987">
    <property type="entry name" value="GW_dom"/>
</dbReference>
<dbReference type="InterPro" id="IPR038200">
    <property type="entry name" value="GW_dom_sf"/>
</dbReference>
<dbReference type="EMBL" id="FTPL01000001">
    <property type="protein sequence ID" value="SIT70939.1"/>
    <property type="molecule type" value="Genomic_DNA"/>
</dbReference>
<feature type="region of interest" description="Disordered" evidence="6">
    <location>
        <begin position="12"/>
        <end position="124"/>
    </location>
</feature>
<dbReference type="PROSITE" id="PS51781">
    <property type="entry name" value="SH3B"/>
    <property type="match status" value="1"/>
</dbReference>
<evidence type="ECO:0000256" key="3">
    <source>
        <dbReference type="ARBA" id="ARBA00022729"/>
    </source>
</evidence>
<keyword evidence="10" id="KW-1185">Reference proteome</keyword>
<keyword evidence="2" id="KW-0964">Secreted</keyword>
<evidence type="ECO:0000256" key="1">
    <source>
        <dbReference type="ARBA" id="ARBA00004613"/>
    </source>
</evidence>
<dbReference type="GO" id="GO:0071555">
    <property type="term" value="P:cell wall organization"/>
    <property type="evidence" value="ECO:0007669"/>
    <property type="project" value="UniProtKB-KW"/>
</dbReference>
<feature type="domain" description="SH3b" evidence="8">
    <location>
        <begin position="802"/>
        <end position="873"/>
    </location>
</feature>
<name>A0A1U7PM77_9BACI</name>
<dbReference type="AlphaFoldDB" id="A0A1U7PM77"/>
<dbReference type="Pfam" id="PF13457">
    <property type="entry name" value="GW"/>
    <property type="match status" value="5"/>
</dbReference>
<feature type="signal peptide" evidence="7">
    <location>
        <begin position="1"/>
        <end position="16"/>
    </location>
</feature>
<proteinExistence type="predicted"/>
<dbReference type="STRING" id="550447.SAMN05428946_0667"/>
<dbReference type="InterPro" id="IPR002901">
    <property type="entry name" value="MGlyc_endo_b_GlcNAc-like_dom"/>
</dbReference>
<evidence type="ECO:0000256" key="6">
    <source>
        <dbReference type="SAM" id="MobiDB-lite"/>
    </source>
</evidence>
<sequence>MVLLMMSTVLPSTALASTETDQQDVYEKADADGLTEKIPSIQESEPTDGPDVDRSSDTSGSGEEVKDPEESPDYAGPEEAIDNLPSGDKTKEVPLSGSDEEAVTEEKEIPEATNEAPPVKNARSLTSTTLASDSGVEANTSRLGHLNSASVRIHRNYTNPDQFITAGTDYTNEVYYIKRQATYKSTLYYLISRNPSSTTGVVGWVKASDMSTQTHVGVDKNAKTFYILGSGHAYSKAWGGKRNISFNNLSGIAGQEFKVNLTEKVGNNIWYRGVIEGKTAWIIASGLSAAPVPVKTSRLGHLNSVDVRIYKDYLKPSSYITAGTAYTHEVYYIKQQIVSGSTLYYLISRNPSSTTGVVGWVRASDMSTQPHFGIDKEAKRFYIKGTGNAYDKAWGGRRNISYEDLSRIKGNAFDVNLTEQVGNVIWYRGVIEGRTAWIRESDLTTAHEEKTSLLGHLRSANVQILSDYENPKEVITAGTAYTNEVYYIKKQAVYKNVTYYLISRNPSSTTGVVGWVKAADMSTHPHAGVDKNAKTFYIKGTGHAYDKAWGGKKNISYENLSRIQGQQFKVNLTEKVGETIWYRGVIDGKTAWISQAGLSSGIEEKTSRLGHLRTANVLIYPDYAVPGKSFPAGTAYTHEVYYIKLQTTYNNVLYYLISRSPSSTKDVVGWVKASDLSSHPHKGVDKLAKTLYINGTGMSYTKAWGGKRNLVLDSMASHKGKPFNVNLTEKVGENLWYRGVFEGNTMWLQQSQLSEAPVSGEQFKYTNYNKTLAEALDIQMKQLQQTDKYRNQNAYVSAKSVEVTGEIISTGNVNLRSAPNLSSGSIKYSVPNRTSFVIVEEVTGDVTSGSNKWYKIIYNNETLYVHSSLSNPVRVRVTASNTKVMAAPDSSSHLFGTLTLNSTRNIVTMGKDWHEIKYDTWRNPTREDVAIYLDPDQNSHWQHLDLSAVVDISDSQLNQFLTGKGILAGKGKAFNDGARSSSINVFYLMSHAFLETGNGTSKLATGSIKVGVLGTNKWAVFMPDGAYTAQWTPTGSKWTITKTPSLTEKDVTNLKPIYNMFGIEAVDSNPDIRGALRAYQENWYTPEAALQGGAKFVGERYIHNSYKQNTLYKMRWNPANPGYPQYATDIEWAIKQVAQIKRFYDQLENPLIIFDIPKYK</sequence>
<keyword evidence="5" id="KW-0961">Cell wall biogenesis/degradation</keyword>
<keyword evidence="4" id="KW-0378">Hydrolase</keyword>
<accession>A0A1U7PM77</accession>
<dbReference type="SMART" id="SM00047">
    <property type="entry name" value="LYZ2"/>
    <property type="match status" value="1"/>
</dbReference>
<evidence type="ECO:0000259" key="8">
    <source>
        <dbReference type="PROSITE" id="PS51781"/>
    </source>
</evidence>